<keyword evidence="2" id="KW-1185">Reference proteome</keyword>
<sequence length="56" mass="6430">MEVMIETCCGIDVHQKTIVCCILDGPLDTNKPKKSYKIFGTRTSELRKALEWLEEN</sequence>
<evidence type="ECO:0000313" key="2">
    <source>
        <dbReference type="Proteomes" id="UP000184128"/>
    </source>
</evidence>
<dbReference type="AlphaFoldDB" id="A0A1M4SR70"/>
<protein>
    <recommendedName>
        <fullName evidence="3">Transposase</fullName>
    </recommendedName>
</protein>
<dbReference type="OrthoDB" id="9815354at2"/>
<proteinExistence type="predicted"/>
<feature type="non-terminal residue" evidence="1">
    <location>
        <position position="56"/>
    </location>
</feature>
<accession>A0A1M4SR70</accession>
<reference evidence="1 2" key="1">
    <citation type="submission" date="2016-11" db="EMBL/GenBank/DDBJ databases">
        <authorList>
            <person name="Jaros S."/>
            <person name="Januszkiewicz K."/>
            <person name="Wedrychowicz H."/>
        </authorList>
    </citation>
    <scope>NUCLEOTIDE SEQUENCE [LARGE SCALE GENOMIC DNA]</scope>
    <source>
        <strain evidence="1 2">DSM 15692</strain>
    </source>
</reference>
<organism evidence="1 2">
    <name type="scientific">Atopostipes suicloacalis DSM 15692</name>
    <dbReference type="NCBI Taxonomy" id="1121025"/>
    <lineage>
        <taxon>Bacteria</taxon>
        <taxon>Bacillati</taxon>
        <taxon>Bacillota</taxon>
        <taxon>Bacilli</taxon>
        <taxon>Lactobacillales</taxon>
        <taxon>Carnobacteriaceae</taxon>
        <taxon>Atopostipes</taxon>
    </lineage>
</organism>
<evidence type="ECO:0000313" key="1">
    <source>
        <dbReference type="EMBL" id="SHE34671.1"/>
    </source>
</evidence>
<evidence type="ECO:0008006" key="3">
    <source>
        <dbReference type="Google" id="ProtNLM"/>
    </source>
</evidence>
<dbReference type="Proteomes" id="UP000184128">
    <property type="component" value="Unassembled WGS sequence"/>
</dbReference>
<gene>
    <name evidence="1" type="ORF">SAMN02745249_00265</name>
</gene>
<dbReference type="EMBL" id="FQUF01000003">
    <property type="protein sequence ID" value="SHE34671.1"/>
    <property type="molecule type" value="Genomic_DNA"/>
</dbReference>
<name>A0A1M4SR70_9LACT</name>